<comment type="caution">
    <text evidence="1">The sequence shown here is derived from an EMBL/GenBank/DDBJ whole genome shotgun (WGS) entry which is preliminary data.</text>
</comment>
<organism evidence="1 2">
    <name type="scientific">Leptospira stimsonii</name>
    <dbReference type="NCBI Taxonomy" id="2202203"/>
    <lineage>
        <taxon>Bacteria</taxon>
        <taxon>Pseudomonadati</taxon>
        <taxon>Spirochaetota</taxon>
        <taxon>Spirochaetia</taxon>
        <taxon>Leptospirales</taxon>
        <taxon>Leptospiraceae</taxon>
        <taxon>Leptospira</taxon>
    </lineage>
</organism>
<accession>A0ABY2N549</accession>
<reference evidence="2" key="1">
    <citation type="journal article" date="2019" name="PLoS Negl. Trop. Dis.">
        <title>Revisiting the worldwide diversity of Leptospira species in the environment.</title>
        <authorList>
            <person name="Vincent A.T."/>
            <person name="Schiettekatte O."/>
            <person name="Bourhy P."/>
            <person name="Veyrier F.J."/>
            <person name="Picardeau M."/>
        </authorList>
    </citation>
    <scope>NUCLEOTIDE SEQUENCE [LARGE SCALE GENOMIC DNA]</scope>
    <source>
        <strain evidence="2">201702407</strain>
    </source>
</reference>
<keyword evidence="2" id="KW-1185">Reference proteome</keyword>
<evidence type="ECO:0000313" key="1">
    <source>
        <dbReference type="EMBL" id="TGM16937.1"/>
    </source>
</evidence>
<proteinExistence type="predicted"/>
<dbReference type="EMBL" id="RQGT01000066">
    <property type="protein sequence ID" value="TGM16937.1"/>
    <property type="molecule type" value="Genomic_DNA"/>
</dbReference>
<protein>
    <submittedName>
        <fullName evidence="1">Uncharacterized protein</fullName>
    </submittedName>
</protein>
<evidence type="ECO:0000313" key="2">
    <source>
        <dbReference type="Proteomes" id="UP000297422"/>
    </source>
</evidence>
<name>A0ABY2N549_9LEPT</name>
<dbReference type="Proteomes" id="UP000297422">
    <property type="component" value="Unassembled WGS sequence"/>
</dbReference>
<gene>
    <name evidence="1" type="ORF">EHQ90_08440</name>
</gene>
<sequence>MYKVDPKSRRNGGFQSLLVSLQEKYKPHASSIDLNAQEIERIRRYAKKYRNGGWQDQLQTIFPSIVS</sequence>